<proteinExistence type="inferred from homology"/>
<keyword evidence="10" id="KW-0472">Membrane</keyword>
<evidence type="ECO:0008006" key="13">
    <source>
        <dbReference type="Google" id="ProtNLM"/>
    </source>
</evidence>
<evidence type="ECO:0000256" key="9">
    <source>
        <dbReference type="ARBA" id="ARBA00023033"/>
    </source>
</evidence>
<dbReference type="SUPFAM" id="SSF48264">
    <property type="entry name" value="Cytochrome P450"/>
    <property type="match status" value="1"/>
</dbReference>
<comment type="subcellular location">
    <subcellularLocation>
        <location evidence="1">Membrane</location>
    </subcellularLocation>
</comment>
<comment type="similarity">
    <text evidence="2">Belongs to the cytochrome P450 family.</text>
</comment>
<dbReference type="InterPro" id="IPR001128">
    <property type="entry name" value="Cyt_P450"/>
</dbReference>
<protein>
    <recommendedName>
        <fullName evidence="13">Cytochrome P450</fullName>
    </recommendedName>
</protein>
<organism evidence="11 12">
    <name type="scientific">Datura stramonium</name>
    <name type="common">Jimsonweed</name>
    <name type="synonym">Common thornapple</name>
    <dbReference type="NCBI Taxonomy" id="4076"/>
    <lineage>
        <taxon>Eukaryota</taxon>
        <taxon>Viridiplantae</taxon>
        <taxon>Streptophyta</taxon>
        <taxon>Embryophyta</taxon>
        <taxon>Tracheophyta</taxon>
        <taxon>Spermatophyta</taxon>
        <taxon>Magnoliopsida</taxon>
        <taxon>eudicotyledons</taxon>
        <taxon>Gunneridae</taxon>
        <taxon>Pentapetalae</taxon>
        <taxon>asterids</taxon>
        <taxon>lamiids</taxon>
        <taxon>Solanales</taxon>
        <taxon>Solanaceae</taxon>
        <taxon>Solanoideae</taxon>
        <taxon>Datureae</taxon>
        <taxon>Datura</taxon>
    </lineage>
</organism>
<evidence type="ECO:0000256" key="8">
    <source>
        <dbReference type="ARBA" id="ARBA00023004"/>
    </source>
</evidence>
<keyword evidence="3" id="KW-0349">Heme</keyword>
<evidence type="ECO:0000256" key="2">
    <source>
        <dbReference type="ARBA" id="ARBA00010617"/>
    </source>
</evidence>
<keyword evidence="12" id="KW-1185">Reference proteome</keyword>
<keyword evidence="7" id="KW-0560">Oxidoreductase</keyword>
<keyword evidence="8" id="KW-0408">Iron</keyword>
<reference evidence="11 12" key="1">
    <citation type="journal article" date="2021" name="BMC Genomics">
        <title>Datura genome reveals duplications of psychoactive alkaloid biosynthetic genes and high mutation rate following tissue culture.</title>
        <authorList>
            <person name="Rajewski A."/>
            <person name="Carter-House D."/>
            <person name="Stajich J."/>
            <person name="Litt A."/>
        </authorList>
    </citation>
    <scope>NUCLEOTIDE SEQUENCE [LARGE SCALE GENOMIC DNA]</scope>
    <source>
        <strain evidence="11">AR-01</strain>
    </source>
</reference>
<sequence length="266" mass="30606">MLPVLFYLSCIDMLKEWEQIVPDEGSKELDIWPQFQKLTSDMISHTPFGSSYEQGRRIFELQKVQAEIIMKQFNSIYIPGSRFLPTKSNKKLKETQKEVQESIRGLIENRLKAKEEGKTFGDDLLGTLLESNSNEIEEQGGSKEFGLTIHEVIQECKLFYFAGQETTSVWLVWTMILLSRHQDWQAKARGEVLQAFGSDQPAFDELSRLKIVTMILYESLRLYPPLATRIGRTNEETKLGNLIITIYTNDLITSQQGNLGFQAREI</sequence>
<accession>A0ABS8V362</accession>
<evidence type="ECO:0000256" key="4">
    <source>
        <dbReference type="ARBA" id="ARBA00022692"/>
    </source>
</evidence>
<evidence type="ECO:0000256" key="5">
    <source>
        <dbReference type="ARBA" id="ARBA00022723"/>
    </source>
</evidence>
<gene>
    <name evidence="11" type="ORF">HAX54_027791</name>
</gene>
<keyword evidence="5" id="KW-0479">Metal-binding</keyword>
<dbReference type="EMBL" id="JACEIK010003393">
    <property type="protein sequence ID" value="MCD9641563.1"/>
    <property type="molecule type" value="Genomic_DNA"/>
</dbReference>
<dbReference type="PANTHER" id="PTHR24282">
    <property type="entry name" value="CYTOCHROME P450 FAMILY MEMBER"/>
    <property type="match status" value="1"/>
</dbReference>
<dbReference type="PRINTS" id="PR00463">
    <property type="entry name" value="EP450I"/>
</dbReference>
<evidence type="ECO:0000256" key="6">
    <source>
        <dbReference type="ARBA" id="ARBA00022989"/>
    </source>
</evidence>
<evidence type="ECO:0000256" key="10">
    <source>
        <dbReference type="ARBA" id="ARBA00023136"/>
    </source>
</evidence>
<evidence type="ECO:0000256" key="7">
    <source>
        <dbReference type="ARBA" id="ARBA00023002"/>
    </source>
</evidence>
<dbReference type="InterPro" id="IPR050665">
    <property type="entry name" value="Cytochrome_P450_Monooxygen"/>
</dbReference>
<evidence type="ECO:0000256" key="1">
    <source>
        <dbReference type="ARBA" id="ARBA00004370"/>
    </source>
</evidence>
<dbReference type="InterPro" id="IPR002401">
    <property type="entry name" value="Cyt_P450_E_grp-I"/>
</dbReference>
<dbReference type="PANTHER" id="PTHR24282:SF135">
    <property type="entry name" value="CYTOCHROME P450 709B2"/>
    <property type="match status" value="1"/>
</dbReference>
<dbReference type="PRINTS" id="PR00385">
    <property type="entry name" value="P450"/>
</dbReference>
<evidence type="ECO:0000256" key="3">
    <source>
        <dbReference type="ARBA" id="ARBA00022617"/>
    </source>
</evidence>
<evidence type="ECO:0000313" key="12">
    <source>
        <dbReference type="Proteomes" id="UP000823775"/>
    </source>
</evidence>
<dbReference type="InterPro" id="IPR036396">
    <property type="entry name" value="Cyt_P450_sf"/>
</dbReference>
<keyword evidence="4" id="KW-0812">Transmembrane</keyword>
<keyword evidence="6" id="KW-1133">Transmembrane helix</keyword>
<comment type="caution">
    <text evidence="11">The sequence shown here is derived from an EMBL/GenBank/DDBJ whole genome shotgun (WGS) entry which is preliminary data.</text>
</comment>
<evidence type="ECO:0000313" key="11">
    <source>
        <dbReference type="EMBL" id="MCD9641563.1"/>
    </source>
</evidence>
<dbReference type="Gene3D" id="1.10.630.10">
    <property type="entry name" value="Cytochrome P450"/>
    <property type="match status" value="1"/>
</dbReference>
<keyword evidence="9" id="KW-0503">Monooxygenase</keyword>
<name>A0ABS8V362_DATST</name>
<dbReference type="Proteomes" id="UP000823775">
    <property type="component" value="Unassembled WGS sequence"/>
</dbReference>
<dbReference type="Pfam" id="PF00067">
    <property type="entry name" value="p450"/>
    <property type="match status" value="1"/>
</dbReference>